<proteinExistence type="predicted"/>
<keyword evidence="1" id="KW-1133">Transmembrane helix</keyword>
<sequence>MSTPEKEEAENNTSYENNVLEVEEDNADGIDTLCSFIFQSDDLNGVGNPKGDEEHPAACHRKHEGTIAPRASIVMPRSSGGTWPESSKEPRPLVANVVANEVATFFDVFGWLGIPMIVVFLLSAAWTFMLAAIQVNADEMANNIMNTTEFDNGNFWLLPKPGSALVISSALLLSLFGSGYTGLAVLMIFFYRTGSTRGDEANVDARAISHSSGHESNTGSEGREGNVVYVASCVRMSSSPLSFWHSFDLFFAVYAPLVVLVYVIYSFQFDRAAFLTKTETLSPGTFDTVARLFGDPSEISSFCNAFHYLQFSSGTALFYKSALNLLSLYKWRKIVMTLIHNHHKRQQERKRKLLVGPVPRSASREGSFKSSITKRLTASKLKFEKHFVPKLFLALVFFLAGIGNFVYSIGSVESTVNLCSKYSKCVVRSYHWNFGKSHCTCLVFADRQTGPNSYADWTDPEDTTQNLAELATAGGCIGKAGTCRNEVIVASTSIPIHFNYAIPLDML</sequence>
<keyword evidence="3" id="KW-1185">Reference proteome</keyword>
<evidence type="ECO:0000256" key="1">
    <source>
        <dbReference type="SAM" id="Phobius"/>
    </source>
</evidence>
<name>A0A9W6WLZ9_9STRA</name>
<reference evidence="2" key="1">
    <citation type="submission" date="2023-04" db="EMBL/GenBank/DDBJ databases">
        <title>Phytophthora lilii NBRC 32176.</title>
        <authorList>
            <person name="Ichikawa N."/>
            <person name="Sato H."/>
            <person name="Tonouchi N."/>
        </authorList>
    </citation>
    <scope>NUCLEOTIDE SEQUENCE</scope>
    <source>
        <strain evidence="2">NBRC 32176</strain>
    </source>
</reference>
<accession>A0A9W6WLZ9</accession>
<protein>
    <submittedName>
        <fullName evidence="2">Unnamed protein product</fullName>
    </submittedName>
</protein>
<feature type="transmembrane region" description="Helical" evidence="1">
    <location>
        <begin position="164"/>
        <end position="191"/>
    </location>
</feature>
<organism evidence="2 3">
    <name type="scientific">Phytophthora lilii</name>
    <dbReference type="NCBI Taxonomy" id="2077276"/>
    <lineage>
        <taxon>Eukaryota</taxon>
        <taxon>Sar</taxon>
        <taxon>Stramenopiles</taxon>
        <taxon>Oomycota</taxon>
        <taxon>Peronosporomycetes</taxon>
        <taxon>Peronosporales</taxon>
        <taxon>Peronosporaceae</taxon>
        <taxon>Phytophthora</taxon>
    </lineage>
</organism>
<comment type="caution">
    <text evidence="2">The sequence shown here is derived from an EMBL/GenBank/DDBJ whole genome shotgun (WGS) entry which is preliminary data.</text>
</comment>
<gene>
    <name evidence="2" type="ORF">Plil01_000702000</name>
</gene>
<evidence type="ECO:0000313" key="3">
    <source>
        <dbReference type="Proteomes" id="UP001165083"/>
    </source>
</evidence>
<feature type="transmembrane region" description="Helical" evidence="1">
    <location>
        <begin position="108"/>
        <end position="133"/>
    </location>
</feature>
<dbReference type="Proteomes" id="UP001165083">
    <property type="component" value="Unassembled WGS sequence"/>
</dbReference>
<dbReference type="OrthoDB" id="166170at2759"/>
<keyword evidence="1" id="KW-0472">Membrane</keyword>
<dbReference type="EMBL" id="BSXW01000324">
    <property type="protein sequence ID" value="GMF18670.1"/>
    <property type="molecule type" value="Genomic_DNA"/>
</dbReference>
<keyword evidence="1" id="KW-0812">Transmembrane</keyword>
<feature type="transmembrane region" description="Helical" evidence="1">
    <location>
        <begin position="391"/>
        <end position="410"/>
    </location>
</feature>
<feature type="transmembrane region" description="Helical" evidence="1">
    <location>
        <begin position="249"/>
        <end position="267"/>
    </location>
</feature>
<dbReference type="AlphaFoldDB" id="A0A9W6WLZ9"/>
<evidence type="ECO:0000313" key="2">
    <source>
        <dbReference type="EMBL" id="GMF18670.1"/>
    </source>
</evidence>